<keyword evidence="10" id="KW-1185">Reference proteome</keyword>
<feature type="compositionally biased region" description="Basic and acidic residues" evidence="6">
    <location>
        <begin position="346"/>
        <end position="363"/>
    </location>
</feature>
<feature type="region of interest" description="Disordered" evidence="6">
    <location>
        <begin position="304"/>
        <end position="376"/>
    </location>
</feature>
<proteinExistence type="inferred from homology"/>
<evidence type="ECO:0000256" key="6">
    <source>
        <dbReference type="SAM" id="MobiDB-lite"/>
    </source>
</evidence>
<dbReference type="PANTHER" id="PTHR33048">
    <property type="entry name" value="PTH11-LIKE INTEGRAL MEMBRANE PROTEIN (AFU_ORTHOLOGUE AFUA_5G11245)"/>
    <property type="match status" value="1"/>
</dbReference>
<dbReference type="Pfam" id="PF20684">
    <property type="entry name" value="Fung_rhodopsin"/>
    <property type="match status" value="1"/>
</dbReference>
<feature type="transmembrane region" description="Helical" evidence="7">
    <location>
        <begin position="218"/>
        <end position="242"/>
    </location>
</feature>
<accession>A0A6A5YB79</accession>
<feature type="transmembrane region" description="Helical" evidence="7">
    <location>
        <begin position="183"/>
        <end position="206"/>
    </location>
</feature>
<feature type="transmembrane region" description="Helical" evidence="7">
    <location>
        <begin position="60"/>
        <end position="80"/>
    </location>
</feature>
<feature type="transmembrane region" description="Helical" evidence="7">
    <location>
        <begin position="110"/>
        <end position="131"/>
    </location>
</feature>
<comment type="similarity">
    <text evidence="5">Belongs to the SAT4 family.</text>
</comment>
<reference evidence="9" key="1">
    <citation type="journal article" date="2020" name="Stud. Mycol.">
        <title>101 Dothideomycetes genomes: a test case for predicting lifestyles and emergence of pathogens.</title>
        <authorList>
            <person name="Haridas S."/>
            <person name="Albert R."/>
            <person name="Binder M."/>
            <person name="Bloem J."/>
            <person name="Labutti K."/>
            <person name="Salamov A."/>
            <person name="Andreopoulos B."/>
            <person name="Baker S."/>
            <person name="Barry K."/>
            <person name="Bills G."/>
            <person name="Bluhm B."/>
            <person name="Cannon C."/>
            <person name="Castanera R."/>
            <person name="Culley D."/>
            <person name="Daum C."/>
            <person name="Ezra D."/>
            <person name="Gonzalez J."/>
            <person name="Henrissat B."/>
            <person name="Kuo A."/>
            <person name="Liang C."/>
            <person name="Lipzen A."/>
            <person name="Lutzoni F."/>
            <person name="Magnuson J."/>
            <person name="Mondo S."/>
            <person name="Nolan M."/>
            <person name="Ohm R."/>
            <person name="Pangilinan J."/>
            <person name="Park H.-J."/>
            <person name="Ramirez L."/>
            <person name="Alfaro M."/>
            <person name="Sun H."/>
            <person name="Tritt A."/>
            <person name="Yoshinaga Y."/>
            <person name="Zwiers L.-H."/>
            <person name="Turgeon B."/>
            <person name="Goodwin S."/>
            <person name="Spatafora J."/>
            <person name="Crous P."/>
            <person name="Grigoriev I."/>
        </authorList>
    </citation>
    <scope>NUCLEOTIDE SEQUENCE</scope>
    <source>
        <strain evidence="9">CBS 175.79</strain>
    </source>
</reference>
<feature type="transmembrane region" description="Helical" evidence="7">
    <location>
        <begin position="254"/>
        <end position="278"/>
    </location>
</feature>
<feature type="transmembrane region" description="Helical" evidence="7">
    <location>
        <begin position="143"/>
        <end position="163"/>
    </location>
</feature>
<feature type="transmembrane region" description="Helical" evidence="7">
    <location>
        <begin position="26"/>
        <end position="48"/>
    </location>
</feature>
<evidence type="ECO:0000256" key="5">
    <source>
        <dbReference type="ARBA" id="ARBA00038359"/>
    </source>
</evidence>
<evidence type="ECO:0000313" key="9">
    <source>
        <dbReference type="EMBL" id="KAF2022287.1"/>
    </source>
</evidence>
<dbReference type="GO" id="GO:0016020">
    <property type="term" value="C:membrane"/>
    <property type="evidence" value="ECO:0007669"/>
    <property type="project" value="UniProtKB-SubCell"/>
</dbReference>
<evidence type="ECO:0000256" key="3">
    <source>
        <dbReference type="ARBA" id="ARBA00022989"/>
    </source>
</evidence>
<dbReference type="PANTHER" id="PTHR33048:SF129">
    <property type="entry name" value="INTEGRAL MEMBRANE PROTEIN-RELATED"/>
    <property type="match status" value="1"/>
</dbReference>
<name>A0A6A5YB79_9PLEO</name>
<keyword evidence="4 7" id="KW-0472">Membrane</keyword>
<keyword evidence="3 7" id="KW-1133">Transmembrane helix</keyword>
<evidence type="ECO:0000256" key="4">
    <source>
        <dbReference type="ARBA" id="ARBA00023136"/>
    </source>
</evidence>
<evidence type="ECO:0000259" key="8">
    <source>
        <dbReference type="Pfam" id="PF20684"/>
    </source>
</evidence>
<dbReference type="InterPro" id="IPR049326">
    <property type="entry name" value="Rhodopsin_dom_fungi"/>
</dbReference>
<dbReference type="AlphaFoldDB" id="A0A6A5YB79"/>
<dbReference type="InterPro" id="IPR052337">
    <property type="entry name" value="SAT4-like"/>
</dbReference>
<comment type="subcellular location">
    <subcellularLocation>
        <location evidence="1">Membrane</location>
        <topology evidence="1">Multi-pass membrane protein</topology>
    </subcellularLocation>
</comment>
<feature type="compositionally biased region" description="Polar residues" evidence="6">
    <location>
        <begin position="304"/>
        <end position="330"/>
    </location>
</feature>
<feature type="domain" description="Rhodopsin" evidence="8">
    <location>
        <begin position="44"/>
        <end position="284"/>
    </location>
</feature>
<organism evidence="9 10">
    <name type="scientific">Aaosphaeria arxii CBS 175.79</name>
    <dbReference type="NCBI Taxonomy" id="1450172"/>
    <lineage>
        <taxon>Eukaryota</taxon>
        <taxon>Fungi</taxon>
        <taxon>Dikarya</taxon>
        <taxon>Ascomycota</taxon>
        <taxon>Pezizomycotina</taxon>
        <taxon>Dothideomycetes</taxon>
        <taxon>Pleosporomycetidae</taxon>
        <taxon>Pleosporales</taxon>
        <taxon>Pleosporales incertae sedis</taxon>
        <taxon>Aaosphaeria</taxon>
    </lineage>
</organism>
<evidence type="ECO:0000256" key="2">
    <source>
        <dbReference type="ARBA" id="ARBA00022692"/>
    </source>
</evidence>
<dbReference type="EMBL" id="ML978066">
    <property type="protein sequence ID" value="KAF2022287.1"/>
    <property type="molecule type" value="Genomic_DNA"/>
</dbReference>
<dbReference type="GeneID" id="54287674"/>
<protein>
    <recommendedName>
        <fullName evidence="8">Rhodopsin domain-containing protein</fullName>
    </recommendedName>
</protein>
<evidence type="ECO:0000313" key="10">
    <source>
        <dbReference type="Proteomes" id="UP000799778"/>
    </source>
</evidence>
<gene>
    <name evidence="9" type="ORF">BU24DRAFT_439026</name>
</gene>
<evidence type="ECO:0000256" key="1">
    <source>
        <dbReference type="ARBA" id="ARBA00004141"/>
    </source>
</evidence>
<sequence>MRAIPLDVLLSFPQPNYVNPDTRGPALAIVNYIFLVLVIVVVALRIYTRLIVKRWFGTDDVFMALALIFAIGLKTVVLLANQRYGWDRHVYDIPLDWIASTAKIAMAAKILFTCAASFTRLSLLFFYYRLVKDTDKKWFHWSIHANVAFTIGIFISFICLAIFQCKPISNYWSPPNTCMDEGVVTLIAGILNCIADLFCTILPIPLVARLEMPQRQRIAVVILFSFGFIVTIAGIVRTWYIYKSLIEEYDITWYSYPLWIAAAVEIDLGVICASAPVLRPLLSKLPFTVSSIASRISAHKASSKGYTANTSADGDDSNGTTPAGSQNKSALDSKRRSGRMAMFGGKLREEHELQDLNDVERGKPRGKPSTESQDAILDNVRRQNLRWQTKHPLTAVENSNELSGAGGSALHGIMGGERSFQTVGAVHQAR</sequence>
<keyword evidence="2 7" id="KW-0812">Transmembrane</keyword>
<dbReference type="Proteomes" id="UP000799778">
    <property type="component" value="Unassembled WGS sequence"/>
</dbReference>
<dbReference type="OrthoDB" id="4525788at2759"/>
<evidence type="ECO:0000256" key="7">
    <source>
        <dbReference type="SAM" id="Phobius"/>
    </source>
</evidence>
<dbReference type="RefSeq" id="XP_033390626.1">
    <property type="nucleotide sequence ID" value="XM_033530277.1"/>
</dbReference>